<dbReference type="InterPro" id="IPR008988">
    <property type="entry name" value="Transcriptional_repressor_C"/>
</dbReference>
<evidence type="ECO:0000313" key="2">
    <source>
        <dbReference type="Proteomes" id="UP000633601"/>
    </source>
</evidence>
<protein>
    <submittedName>
        <fullName evidence="1">Dihydrofolate reductase</fullName>
    </submittedName>
</protein>
<gene>
    <name evidence="1" type="ORF">H9640_18140</name>
</gene>
<dbReference type="Gene3D" id="6.10.140.1920">
    <property type="match status" value="1"/>
</dbReference>
<dbReference type="SUPFAM" id="SSF50037">
    <property type="entry name" value="C-terminal domain of transcriptional repressors"/>
    <property type="match status" value="1"/>
</dbReference>
<dbReference type="Proteomes" id="UP000633601">
    <property type="component" value="Unassembled WGS sequence"/>
</dbReference>
<proteinExistence type="predicted"/>
<reference evidence="1 2" key="1">
    <citation type="submission" date="2020-08" db="EMBL/GenBank/DDBJ databases">
        <title>A Genomic Blueprint of the Chicken Gut Microbiome.</title>
        <authorList>
            <person name="Gilroy R."/>
            <person name="Ravi A."/>
            <person name="Getino M."/>
            <person name="Pursley I."/>
            <person name="Horton D.L."/>
            <person name="Alikhan N.-F."/>
            <person name="Baker D."/>
            <person name="Gharbi K."/>
            <person name="Hall N."/>
            <person name="Watson M."/>
            <person name="Adriaenssens E.M."/>
            <person name="Foster-Nyarko E."/>
            <person name="Jarju S."/>
            <person name="Secka A."/>
            <person name="Antonio M."/>
            <person name="Oren A."/>
            <person name="Chaudhuri R."/>
            <person name="La Ragione R.M."/>
            <person name="Hildebrand F."/>
            <person name="Pallen M.J."/>
        </authorList>
    </citation>
    <scope>NUCLEOTIDE SEQUENCE [LARGE SCALE GENOMIC DNA]</scope>
    <source>
        <strain evidence="1 2">Sa2CUA8</strain>
    </source>
</reference>
<keyword evidence="2" id="KW-1185">Reference proteome</keyword>
<accession>A0ABR8V712</accession>
<organism evidence="1 2">
    <name type="scientific">Oerskovia gallyi</name>
    <dbReference type="NCBI Taxonomy" id="2762226"/>
    <lineage>
        <taxon>Bacteria</taxon>
        <taxon>Bacillati</taxon>
        <taxon>Actinomycetota</taxon>
        <taxon>Actinomycetes</taxon>
        <taxon>Micrococcales</taxon>
        <taxon>Cellulomonadaceae</taxon>
        <taxon>Oerskovia</taxon>
    </lineage>
</organism>
<feature type="non-terminal residue" evidence="1">
    <location>
        <position position="1"/>
    </location>
</feature>
<name>A0ABR8V712_9CELL</name>
<comment type="caution">
    <text evidence="1">The sequence shown here is derived from an EMBL/GenBank/DDBJ whole genome shotgun (WGS) entry which is preliminary data.</text>
</comment>
<dbReference type="EMBL" id="JACSQE010000017">
    <property type="protein sequence ID" value="MBD8000470.1"/>
    <property type="molecule type" value="Genomic_DNA"/>
</dbReference>
<evidence type="ECO:0000313" key="1">
    <source>
        <dbReference type="EMBL" id="MBD8000470.1"/>
    </source>
</evidence>
<sequence>LAAAGILPRQEVTITPEAGSYTVSAQGAETVLDLPDDVARHLFVTAP</sequence>